<sequence>MLIMAPVSFEHKRMALATASATMESSQSLIQSETRVQRSYQEVQVSEQRTIKKKTKSRRHKDEGNISVSKSSEKLFKKMKAATDTDAIPQCEKCSRPVYAMERIKAEKRVWHKECFRCVQCNKQLTVETYQSDHTTLYCKPHFKQLFEPKPVDDDDVTDAPPKKHQMIICESNPVELPPDVVRASDKPDLGLEELSQLDVKSKFEVFERKARQPEEPVPQEPRVPREKTAAILSKLAKFKAKGMDVGVSDEYLNGVPVEQSSSEPEEDEEDEDSVLKKSYKHTASREQPVSFCNMSEIVGKFETGQHSSSDRHRERKQEIQNIRSRLFMGKQAKIKEMYEQSVLQSEQGVTSADKIARELELNAEKARAIKQRFENGEVFNDENQPPKNREIDDRALFNEGIGKKSRSIFLELDANAKNMPPTSPPPGEVPKRKEIPFIPKDVVRAADKMEDVKIETSDISDRFKFFETYKPKSERKEFRMTPPRQTQRAKSPSPEIYHEPSVVRSDEPAADTGVAAARHTAQRMISVFRQLEHQQNKPDDAQGPKPLKRFTPPPPGENNHHGDTSSEEYSSEEYEEEDSEDERRRLYLEARQRDEALKQAQQLARTKSFRDRFENWSESEPQRSPSAVVIQRQPENDEEGESQLETAKSLRQKFESMNVTQSSVTKTFVPKVNRFV</sequence>
<name>A0A9R0EZ36_SPOFR</name>
<organism evidence="9 10">
    <name type="scientific">Spodoptera frugiperda</name>
    <name type="common">Fall armyworm</name>
    <dbReference type="NCBI Taxonomy" id="7108"/>
    <lineage>
        <taxon>Eukaryota</taxon>
        <taxon>Metazoa</taxon>
        <taxon>Ecdysozoa</taxon>
        <taxon>Arthropoda</taxon>
        <taxon>Hexapoda</taxon>
        <taxon>Insecta</taxon>
        <taxon>Pterygota</taxon>
        <taxon>Neoptera</taxon>
        <taxon>Endopterygota</taxon>
        <taxon>Lepidoptera</taxon>
        <taxon>Glossata</taxon>
        <taxon>Ditrysia</taxon>
        <taxon>Noctuoidea</taxon>
        <taxon>Noctuidae</taxon>
        <taxon>Amphipyrinae</taxon>
        <taxon>Spodoptera</taxon>
    </lineage>
</organism>
<dbReference type="RefSeq" id="XP_050555570.1">
    <property type="nucleotide sequence ID" value="XM_050699613.1"/>
</dbReference>
<protein>
    <submittedName>
        <fullName evidence="10">LIM domain and actin-binding protein 1 isoform X1</fullName>
    </submittedName>
</protein>
<dbReference type="PROSITE" id="PS00478">
    <property type="entry name" value="LIM_DOMAIN_1"/>
    <property type="match status" value="1"/>
</dbReference>
<dbReference type="Pfam" id="PF00412">
    <property type="entry name" value="LIM"/>
    <property type="match status" value="1"/>
</dbReference>
<proteinExistence type="predicted"/>
<feature type="region of interest" description="Disordered" evidence="7">
    <location>
        <begin position="48"/>
        <end position="67"/>
    </location>
</feature>
<dbReference type="Proteomes" id="UP000829999">
    <property type="component" value="Chromosome 16"/>
</dbReference>
<evidence type="ECO:0000256" key="1">
    <source>
        <dbReference type="ARBA" id="ARBA00022541"/>
    </source>
</evidence>
<evidence type="ECO:0000256" key="2">
    <source>
        <dbReference type="ARBA" id="ARBA00022723"/>
    </source>
</evidence>
<feature type="compositionally biased region" description="Basic and acidic residues" evidence="7">
    <location>
        <begin position="582"/>
        <end position="598"/>
    </location>
</feature>
<reference evidence="10" key="1">
    <citation type="submission" date="2025-08" db="UniProtKB">
        <authorList>
            <consortium name="RefSeq"/>
        </authorList>
    </citation>
    <scope>IDENTIFICATION</scope>
    <source>
        <tissue evidence="10">Whole larval tissue</tissue>
    </source>
</reference>
<dbReference type="FunFam" id="2.10.110.10:FF:000001">
    <property type="entry name" value="Cysteine and glycine-rich protein 1"/>
    <property type="match status" value="1"/>
</dbReference>
<dbReference type="AlphaFoldDB" id="A0A9R0EZ36"/>
<dbReference type="GO" id="GO:0030018">
    <property type="term" value="C:Z disc"/>
    <property type="evidence" value="ECO:0007669"/>
    <property type="project" value="UniProtKB-ARBA"/>
</dbReference>
<evidence type="ECO:0000256" key="4">
    <source>
        <dbReference type="ARBA" id="ARBA00022833"/>
    </source>
</evidence>
<keyword evidence="2 6" id="KW-0479">Metal-binding</keyword>
<dbReference type="SMART" id="SM00132">
    <property type="entry name" value="LIM"/>
    <property type="match status" value="1"/>
</dbReference>
<dbReference type="SUPFAM" id="SSF57716">
    <property type="entry name" value="Glucocorticoid receptor-like (DNA-binding domain)"/>
    <property type="match status" value="2"/>
</dbReference>
<evidence type="ECO:0000313" key="10">
    <source>
        <dbReference type="RefSeq" id="XP_050555570.1"/>
    </source>
</evidence>
<feature type="compositionally biased region" description="Basic and acidic residues" evidence="7">
    <location>
        <begin position="531"/>
        <end position="543"/>
    </location>
</feature>
<keyword evidence="9" id="KW-1185">Reference proteome</keyword>
<feature type="compositionally biased region" description="Basic and acidic residues" evidence="7">
    <location>
        <begin position="471"/>
        <end position="480"/>
    </location>
</feature>
<feature type="compositionally biased region" description="Acidic residues" evidence="7">
    <location>
        <begin position="566"/>
        <end position="581"/>
    </location>
</feature>
<accession>A0A9R0EZ36</accession>
<feature type="compositionally biased region" description="Acidic residues" evidence="7">
    <location>
        <begin position="264"/>
        <end position="273"/>
    </location>
</feature>
<feature type="region of interest" description="Disordered" evidence="7">
    <location>
        <begin position="255"/>
        <end position="289"/>
    </location>
</feature>
<dbReference type="GO" id="GO:0060537">
    <property type="term" value="P:muscle tissue development"/>
    <property type="evidence" value="ECO:0007669"/>
    <property type="project" value="UniProtKB-ARBA"/>
</dbReference>
<feature type="region of interest" description="Disordered" evidence="7">
    <location>
        <begin position="415"/>
        <end position="436"/>
    </location>
</feature>
<feature type="region of interest" description="Disordered" evidence="7">
    <location>
        <begin position="471"/>
        <end position="646"/>
    </location>
</feature>
<feature type="domain" description="LIM zinc-binding" evidence="8">
    <location>
        <begin position="89"/>
        <end position="149"/>
    </location>
</feature>
<gene>
    <name evidence="10" type="primary">LOC118280635</name>
</gene>
<dbReference type="GeneID" id="118280635"/>
<evidence type="ECO:0000256" key="5">
    <source>
        <dbReference type="ARBA" id="ARBA00023038"/>
    </source>
</evidence>
<dbReference type="PROSITE" id="PS50023">
    <property type="entry name" value="LIM_DOMAIN_2"/>
    <property type="match status" value="1"/>
</dbReference>
<evidence type="ECO:0000256" key="7">
    <source>
        <dbReference type="SAM" id="MobiDB-lite"/>
    </source>
</evidence>
<dbReference type="GO" id="GO:0007517">
    <property type="term" value="P:muscle organ development"/>
    <property type="evidence" value="ECO:0007669"/>
    <property type="project" value="UniProtKB-KW"/>
</dbReference>
<evidence type="ECO:0000256" key="3">
    <source>
        <dbReference type="ARBA" id="ARBA00022737"/>
    </source>
</evidence>
<dbReference type="InterPro" id="IPR001781">
    <property type="entry name" value="Znf_LIM"/>
</dbReference>
<evidence type="ECO:0000313" key="9">
    <source>
        <dbReference type="Proteomes" id="UP000829999"/>
    </source>
</evidence>
<keyword evidence="4 6" id="KW-0862">Zinc</keyword>
<evidence type="ECO:0000259" key="8">
    <source>
        <dbReference type="PROSITE" id="PS50023"/>
    </source>
</evidence>
<dbReference type="PANTHER" id="PTHR24206">
    <property type="entry name" value="OS06G0237300 PROTEIN"/>
    <property type="match status" value="1"/>
</dbReference>
<evidence type="ECO:0000256" key="6">
    <source>
        <dbReference type="PROSITE-ProRule" id="PRU00125"/>
    </source>
</evidence>
<keyword evidence="3" id="KW-0677">Repeat</keyword>
<keyword evidence="5 6" id="KW-0440">LIM domain</keyword>
<dbReference type="GO" id="GO:0046872">
    <property type="term" value="F:metal ion binding"/>
    <property type="evidence" value="ECO:0007669"/>
    <property type="project" value="UniProtKB-KW"/>
</dbReference>
<keyword evidence="1" id="KW-0517">Myogenesis</keyword>
<dbReference type="Gene3D" id="2.10.110.10">
    <property type="entry name" value="Cysteine Rich Protein"/>
    <property type="match status" value="1"/>
</dbReference>
<feature type="compositionally biased region" description="Polar residues" evidence="7">
    <location>
        <begin position="617"/>
        <end position="626"/>
    </location>
</feature>